<dbReference type="InterPro" id="IPR054539">
    <property type="entry name" value="Beta-prop_PDH"/>
</dbReference>
<dbReference type="Pfam" id="PF22807">
    <property type="entry name" value="TrAA12"/>
    <property type="match status" value="1"/>
</dbReference>
<feature type="signal peptide" evidence="2">
    <location>
        <begin position="1"/>
        <end position="20"/>
    </location>
</feature>
<dbReference type="Proteomes" id="UP000242414">
    <property type="component" value="Unassembled WGS sequence"/>
</dbReference>
<name>A0A1X0QWK5_RHIZD</name>
<organism evidence="4">
    <name type="scientific">Rhizopus microsporus var. microsporus</name>
    <dbReference type="NCBI Taxonomy" id="86635"/>
    <lineage>
        <taxon>Eukaryota</taxon>
        <taxon>Fungi</taxon>
        <taxon>Fungi incertae sedis</taxon>
        <taxon>Mucoromycota</taxon>
        <taxon>Mucoromycotina</taxon>
        <taxon>Mucoromycetes</taxon>
        <taxon>Mucorales</taxon>
        <taxon>Mucorineae</taxon>
        <taxon>Rhizopodaceae</taxon>
        <taxon>Rhizopus</taxon>
    </lineage>
</organism>
<evidence type="ECO:0000313" key="4">
    <source>
        <dbReference type="EMBL" id="ORE04150.1"/>
    </source>
</evidence>
<feature type="compositionally biased region" description="Basic and acidic residues" evidence="1">
    <location>
        <begin position="514"/>
        <end position="582"/>
    </location>
</feature>
<feature type="chain" id="PRO_5012846206" description="Pyrroloquinoline quinone-dependent pyranose dehydrogenase beta-propeller domain-containing protein" evidence="2">
    <location>
        <begin position="21"/>
        <end position="582"/>
    </location>
</feature>
<dbReference type="AlphaFoldDB" id="A0A1X0QWK5"/>
<sequence>MKKQIIFLFTFSLLFALTFAKKSAKQKKNSSKKSVKRPEGSLEFSAAAGVIIPDASSDNPIILSNVEDQPLCKPDVPTSPVKELKVMSGYDFFVLTNKIEYPRKLLMDRTNHLLVVSPERGLYSIRMDKCGNSDILQILDGTLFDEKLGTGVAIYGQYIFVATETSIYRFPYNDGQHSPLADGVKVMSNLNPLKSTEAPDIVIDVHGSAFIPRSMTDVDEKVGSTHAVIKKFNFRDIPEKGYDFDLDGEFFAFGTNTQGLLGFDVQSQLWGLNGLPKDIKRTDIHPDQDLSVSGLAEELNKYAGPGNNYGFPYCYTEHSLEKISELSRGRGGQWGNPVFLNESFALDAYCLDETSNRVPEVPLPPKSYASNVHFYSGTFCSVGDLATLGTSVGLPCNWTNTPIIANHGFDNQPEGHSVVHIPFNDLGHKPRLDLDVEVILEALEPCGEGKCFTPYGLAVDQYGRLYISSDETNEIVVVTRYFSETAAREYTDKVDAMEDAMEDSKEQGDDDDEKSGRDDDKNDKDDDRSSKDDDRSSKDDDRSSKDDDRSSKDDDRSSKDDDRSNKDDNKRRKSDGKNRGYE</sequence>
<gene>
    <name evidence="4" type="ORF">BCV72DRAFT_20168</name>
</gene>
<protein>
    <recommendedName>
        <fullName evidence="3">Pyrroloquinoline quinone-dependent pyranose dehydrogenase beta-propeller domain-containing protein</fullName>
    </recommendedName>
</protein>
<evidence type="ECO:0000256" key="1">
    <source>
        <dbReference type="SAM" id="MobiDB-lite"/>
    </source>
</evidence>
<dbReference type="OrthoDB" id="507128at2759"/>
<accession>A0A1X0QWK5</accession>
<proteinExistence type="predicted"/>
<dbReference type="SUPFAM" id="SSF63829">
    <property type="entry name" value="Calcium-dependent phosphotriesterase"/>
    <property type="match status" value="1"/>
</dbReference>
<feature type="region of interest" description="Disordered" evidence="1">
    <location>
        <begin position="499"/>
        <end position="582"/>
    </location>
</feature>
<dbReference type="EMBL" id="KV921980">
    <property type="protein sequence ID" value="ORE04150.1"/>
    <property type="molecule type" value="Genomic_DNA"/>
</dbReference>
<reference evidence="4" key="1">
    <citation type="journal article" date="2016" name="Proc. Natl. Acad. Sci. U.S.A.">
        <title>Lipid metabolic changes in an early divergent fungus govern the establishment of a mutualistic symbiosis with endobacteria.</title>
        <authorList>
            <person name="Lastovetsky O.A."/>
            <person name="Gaspar M.L."/>
            <person name="Mondo S.J."/>
            <person name="LaButti K.M."/>
            <person name="Sandor L."/>
            <person name="Grigoriev I.V."/>
            <person name="Henry S.A."/>
            <person name="Pawlowska T.E."/>
        </authorList>
    </citation>
    <scope>NUCLEOTIDE SEQUENCE [LARGE SCALE GENOMIC DNA]</scope>
    <source>
        <strain evidence="4">ATCC 52814</strain>
    </source>
</reference>
<keyword evidence="2" id="KW-0732">Signal</keyword>
<feature type="domain" description="Pyrroloquinoline quinone-dependent pyranose dehydrogenase beta-propeller" evidence="3">
    <location>
        <begin position="85"/>
        <end position="480"/>
    </location>
</feature>
<dbReference type="VEuPathDB" id="FungiDB:BCV72DRAFT_20168"/>
<evidence type="ECO:0000259" key="3">
    <source>
        <dbReference type="Pfam" id="PF22807"/>
    </source>
</evidence>
<evidence type="ECO:0000256" key="2">
    <source>
        <dbReference type="SAM" id="SignalP"/>
    </source>
</evidence>